<comment type="subcellular location">
    <subcellularLocation>
        <location evidence="1">Bacterial flagellum</location>
    </subcellularLocation>
    <subcellularLocation>
        <location evidence="2">Secreted</location>
    </subcellularLocation>
</comment>
<evidence type="ECO:0000256" key="4">
    <source>
        <dbReference type="ARBA" id="ARBA00016244"/>
    </source>
</evidence>
<keyword evidence="11" id="KW-0282">Flagellum</keyword>
<evidence type="ECO:0000259" key="10">
    <source>
        <dbReference type="Pfam" id="PF22638"/>
    </source>
</evidence>
<dbReference type="Proteomes" id="UP000726170">
    <property type="component" value="Unassembled WGS sequence"/>
</dbReference>
<dbReference type="PANTHER" id="PTHR30033">
    <property type="entry name" value="FLAGELLAR HOOK-ASSOCIATED PROTEIN 1"/>
    <property type="match status" value="1"/>
</dbReference>
<gene>
    <name evidence="11" type="primary">flgK</name>
    <name evidence="11" type="ORF">KQI86_01985</name>
</gene>
<dbReference type="RefSeq" id="WP_216437481.1">
    <property type="nucleotide sequence ID" value="NZ_JAHLQF010000001.1"/>
</dbReference>
<dbReference type="Pfam" id="PF06429">
    <property type="entry name" value="Flg_bbr_C"/>
    <property type="match status" value="1"/>
</dbReference>
<feature type="domain" description="Flagellar basal-body/hook protein C-terminal" evidence="9">
    <location>
        <begin position="549"/>
        <end position="585"/>
    </location>
</feature>
<feature type="domain" description="Flagellar basal body rod protein N-terminal" evidence="8">
    <location>
        <begin position="8"/>
        <end position="37"/>
    </location>
</feature>
<feature type="coiled-coil region" evidence="7">
    <location>
        <begin position="145"/>
        <end position="193"/>
    </location>
</feature>
<dbReference type="Pfam" id="PF22638">
    <property type="entry name" value="FlgK_D1"/>
    <property type="match status" value="1"/>
</dbReference>
<dbReference type="EMBL" id="JAHLQF010000001">
    <property type="protein sequence ID" value="MBU5483077.1"/>
    <property type="molecule type" value="Genomic_DNA"/>
</dbReference>
<evidence type="ECO:0000256" key="2">
    <source>
        <dbReference type="ARBA" id="ARBA00004613"/>
    </source>
</evidence>
<keyword evidence="6" id="KW-0975">Bacterial flagellum</keyword>
<organism evidence="11 12">
    <name type="scientific">Clostridium mobile</name>
    <dbReference type="NCBI Taxonomy" id="2841512"/>
    <lineage>
        <taxon>Bacteria</taxon>
        <taxon>Bacillati</taxon>
        <taxon>Bacillota</taxon>
        <taxon>Clostridia</taxon>
        <taxon>Eubacteriales</taxon>
        <taxon>Clostridiaceae</taxon>
        <taxon>Clostridium</taxon>
    </lineage>
</organism>
<dbReference type="InterPro" id="IPR001444">
    <property type="entry name" value="Flag_bb_rod_N"/>
</dbReference>
<evidence type="ECO:0000259" key="9">
    <source>
        <dbReference type="Pfam" id="PF06429"/>
    </source>
</evidence>
<evidence type="ECO:0000256" key="5">
    <source>
        <dbReference type="ARBA" id="ARBA00022525"/>
    </source>
</evidence>
<protein>
    <recommendedName>
        <fullName evidence="4">Flagellar hook-associated protein 1</fullName>
    </recommendedName>
</protein>
<keyword evidence="5" id="KW-0964">Secreted</keyword>
<evidence type="ECO:0000256" key="7">
    <source>
        <dbReference type="SAM" id="Coils"/>
    </source>
</evidence>
<dbReference type="InterPro" id="IPR010930">
    <property type="entry name" value="Flg_bb/hook_C_dom"/>
</dbReference>
<evidence type="ECO:0000256" key="3">
    <source>
        <dbReference type="ARBA" id="ARBA00009677"/>
    </source>
</evidence>
<keyword evidence="7" id="KW-0175">Coiled coil</keyword>
<keyword evidence="11" id="KW-0969">Cilium</keyword>
<proteinExistence type="inferred from homology"/>
<evidence type="ECO:0000313" key="11">
    <source>
        <dbReference type="EMBL" id="MBU5483077.1"/>
    </source>
</evidence>
<dbReference type="PANTHER" id="PTHR30033:SF1">
    <property type="entry name" value="FLAGELLAR HOOK-ASSOCIATED PROTEIN 1"/>
    <property type="match status" value="1"/>
</dbReference>
<evidence type="ECO:0000256" key="6">
    <source>
        <dbReference type="ARBA" id="ARBA00023143"/>
    </source>
</evidence>
<keyword evidence="11" id="KW-0966">Cell projection</keyword>
<sequence length="590" mass="65153">MSGLFGTLNIGKSGIFTHQKAIDVTSHNIANANTEGYSRQRAEMQTRRPFSTPGMNSAGSVGQMGTGSIVSQINRVRDTFIDYQVREELGTLGQYSGRDKFLRELENIFNEPTDTGVSNLIGKFFDAWHELSKQANTSNAKTGVAEQSKALANELNRIYNQLQKLKENAQESIKDTVVNVNHMLDEINELNKEIAEISFMGQTPNDLMDRRDLLIDELSSKFGIKIEKRGSNGLDISTKSDPNAQPPGGLNIVQKVNPDDVLKFAYVSEIVPGENVKDGQPGTYKIVYYKNGDMTSGKNRVEMEIEVSDDDKLSAAEKLDQLRQCRVIWTNKNGEAVNKEGKPIGESGSIDDLSTFTPSNGELSGYMSVQDDIDAYTEKLNKLARSLAFTVNAIHSQSAGNYEDELLFFVNKDGKEEDITAENICVNPDILKDVMLINAGKEIGGEGDGNRALAISGLRDKLTQIQNMVLDGKGKHNRESFINELGNGLIMDDELGVLVLKGNTGGSKPDNYFKGMINELGNQALESKRIVEKQYIRLMGFQESKYAVSGVSLDEEMTNMIQFQHAYQANAKIIATVDELLDVIVNGLKR</sequence>
<name>A0ABS6ED05_9CLOT</name>
<accession>A0ABS6ED05</accession>
<evidence type="ECO:0000313" key="12">
    <source>
        <dbReference type="Proteomes" id="UP000726170"/>
    </source>
</evidence>
<feature type="domain" description="Flagellar hook-associated protein FlgK helical" evidence="10">
    <location>
        <begin position="102"/>
        <end position="240"/>
    </location>
</feature>
<dbReference type="Pfam" id="PF00460">
    <property type="entry name" value="Flg_bb_rod"/>
    <property type="match status" value="1"/>
</dbReference>
<evidence type="ECO:0000259" key="8">
    <source>
        <dbReference type="Pfam" id="PF00460"/>
    </source>
</evidence>
<evidence type="ECO:0000256" key="1">
    <source>
        <dbReference type="ARBA" id="ARBA00004365"/>
    </source>
</evidence>
<dbReference type="NCBIfam" id="TIGR02492">
    <property type="entry name" value="flgK_ends"/>
    <property type="match status" value="1"/>
</dbReference>
<dbReference type="InterPro" id="IPR002371">
    <property type="entry name" value="FlgK"/>
</dbReference>
<keyword evidence="12" id="KW-1185">Reference proteome</keyword>
<comment type="caution">
    <text evidence="11">The sequence shown here is derived from an EMBL/GenBank/DDBJ whole genome shotgun (WGS) entry which is preliminary data.</text>
</comment>
<dbReference type="InterPro" id="IPR053927">
    <property type="entry name" value="FlgK_helical"/>
</dbReference>
<comment type="similarity">
    <text evidence="3">Belongs to the flagella basal body rod proteins family.</text>
</comment>
<reference evidence="11 12" key="1">
    <citation type="submission" date="2021-06" db="EMBL/GenBank/DDBJ databases">
        <authorList>
            <person name="Sun Q."/>
            <person name="Li D."/>
        </authorList>
    </citation>
    <scope>NUCLEOTIDE SEQUENCE [LARGE SCALE GENOMIC DNA]</scope>
    <source>
        <strain evidence="11 12">MSJ-11</strain>
    </source>
</reference>